<dbReference type="EMBL" id="JACCBX010000002">
    <property type="protein sequence ID" value="NYE04330.1"/>
    <property type="molecule type" value="Genomic_DNA"/>
</dbReference>
<reference evidence="5" key="2">
    <citation type="submission" date="2020-08" db="EMBL/GenBank/DDBJ databases">
        <title>The Agave Microbiome: Exploring the role of microbial communities in plant adaptations to desert environments.</title>
        <authorList>
            <person name="Partida-Martinez L.P."/>
        </authorList>
    </citation>
    <scope>NUCLEOTIDE SEQUENCE [LARGE SCALE GENOMIC DNA]</scope>
    <source>
        <strain evidence="5">AT2.8</strain>
    </source>
</reference>
<evidence type="ECO:0000259" key="3">
    <source>
        <dbReference type="PROSITE" id="PS51201"/>
    </source>
</evidence>
<evidence type="ECO:0000313" key="5">
    <source>
        <dbReference type="Proteomes" id="UP000548423"/>
    </source>
</evidence>
<dbReference type="SUPFAM" id="SSF51735">
    <property type="entry name" value="NAD(P)-binding Rossmann-fold domains"/>
    <property type="match status" value="1"/>
</dbReference>
<feature type="transmembrane region" description="Helical" evidence="2">
    <location>
        <begin position="48"/>
        <end position="68"/>
    </location>
</feature>
<dbReference type="PANTHER" id="PTHR43833">
    <property type="entry name" value="POTASSIUM CHANNEL PROTEIN 2-RELATED-RELATED"/>
    <property type="match status" value="1"/>
</dbReference>
<keyword evidence="2" id="KW-1133">Transmembrane helix</keyword>
<dbReference type="PROSITE" id="PS51201">
    <property type="entry name" value="RCK_N"/>
    <property type="match status" value="1"/>
</dbReference>
<dbReference type="InterPro" id="IPR050721">
    <property type="entry name" value="Trk_Ktr_HKT_K-transport"/>
</dbReference>
<evidence type="ECO:0000256" key="1">
    <source>
        <dbReference type="ARBA" id="ARBA00004651"/>
    </source>
</evidence>
<dbReference type="InterPro" id="IPR013099">
    <property type="entry name" value="K_chnl_dom"/>
</dbReference>
<keyword evidence="4" id="KW-0406">Ion transport</keyword>
<dbReference type="Gene3D" id="1.10.287.70">
    <property type="match status" value="1"/>
</dbReference>
<dbReference type="Gene3D" id="3.40.50.720">
    <property type="entry name" value="NAD(P)-binding Rossmann-like Domain"/>
    <property type="match status" value="1"/>
</dbReference>
<keyword evidence="2" id="KW-0812">Transmembrane</keyword>
<organism evidence="4 5">
    <name type="scientific">Neobacillus niacini</name>
    <dbReference type="NCBI Taxonomy" id="86668"/>
    <lineage>
        <taxon>Bacteria</taxon>
        <taxon>Bacillati</taxon>
        <taxon>Bacillota</taxon>
        <taxon>Bacilli</taxon>
        <taxon>Bacillales</taxon>
        <taxon>Bacillaceae</taxon>
        <taxon>Neobacillus</taxon>
    </lineage>
</organism>
<dbReference type="InterPro" id="IPR036291">
    <property type="entry name" value="NAD(P)-bd_dom_sf"/>
</dbReference>
<dbReference type="GO" id="GO:0005886">
    <property type="term" value="C:plasma membrane"/>
    <property type="evidence" value="ECO:0007669"/>
    <property type="project" value="UniProtKB-SubCell"/>
</dbReference>
<keyword evidence="2" id="KW-0472">Membrane</keyword>
<dbReference type="GO" id="GO:0034220">
    <property type="term" value="P:monoatomic ion transmembrane transport"/>
    <property type="evidence" value="ECO:0007669"/>
    <property type="project" value="UniProtKB-KW"/>
</dbReference>
<sequence>MVQHWLAKFLRLPVVVRIFLLASFITIIFGYIIHLIEPDNFPTIFEGIWWAVVTTATIGYGDYAPVTVAGRITGIILMLVGIAIVSSYFVSLATVAVTMQAAYMEGKLIFKGHRHMIIIGWNERSKELISSISKKDPSKKVVLIDETLDMMPTEYKNVHFIKGRANLDNILLKANILEAECVVITSDQNKNELYADMNTIITLLAIKGTRPTIRCIAEILTSEQVENARRAGADEIIQSNILTSSFLLNSLESHSTMDSILNVIRDSENHHLLTCEPVDGIVGKQFYEACKLFLKQNKMLVGIKRGDKTHINPPLEFKIQQEDLAVVITE</sequence>
<dbReference type="GO" id="GO:0006813">
    <property type="term" value="P:potassium ion transport"/>
    <property type="evidence" value="ECO:0007669"/>
    <property type="project" value="InterPro"/>
</dbReference>
<dbReference type="InterPro" id="IPR003148">
    <property type="entry name" value="RCK_N"/>
</dbReference>
<accession>A0A852T6D9</accession>
<gene>
    <name evidence="4" type="ORF">F4694_001074</name>
</gene>
<evidence type="ECO:0000313" key="4">
    <source>
        <dbReference type="EMBL" id="NYE04330.1"/>
    </source>
</evidence>
<dbReference type="Pfam" id="PF07885">
    <property type="entry name" value="Ion_trans_2"/>
    <property type="match status" value="1"/>
</dbReference>
<dbReference type="Proteomes" id="UP000548423">
    <property type="component" value="Unassembled WGS sequence"/>
</dbReference>
<feature type="transmembrane region" description="Helical" evidence="2">
    <location>
        <begin position="75"/>
        <end position="99"/>
    </location>
</feature>
<comment type="caution">
    <text evidence="4">The sequence shown here is derived from an EMBL/GenBank/DDBJ whole genome shotgun (WGS) entry which is preliminary data.</text>
</comment>
<dbReference type="SUPFAM" id="SSF81324">
    <property type="entry name" value="Voltage-gated potassium channels"/>
    <property type="match status" value="1"/>
</dbReference>
<protein>
    <submittedName>
        <fullName evidence="4">Voltage-gated potassium channel</fullName>
    </submittedName>
</protein>
<name>A0A852T6D9_9BACI</name>
<keyword evidence="4" id="KW-0407">Ion channel</keyword>
<feature type="domain" description="RCK N-terminal" evidence="3">
    <location>
        <begin position="113"/>
        <end position="237"/>
    </location>
</feature>
<keyword evidence="4" id="KW-0813">Transport</keyword>
<comment type="subcellular location">
    <subcellularLocation>
        <location evidence="1">Cell membrane</location>
        <topology evidence="1">Multi-pass membrane protein</topology>
    </subcellularLocation>
</comment>
<proteinExistence type="predicted"/>
<dbReference type="PRINTS" id="PR00169">
    <property type="entry name" value="KCHANNEL"/>
</dbReference>
<dbReference type="AlphaFoldDB" id="A0A852T6D9"/>
<evidence type="ECO:0000256" key="2">
    <source>
        <dbReference type="SAM" id="Phobius"/>
    </source>
</evidence>
<dbReference type="Pfam" id="PF02254">
    <property type="entry name" value="TrkA_N"/>
    <property type="match status" value="1"/>
</dbReference>
<feature type="transmembrane region" description="Helical" evidence="2">
    <location>
        <begin position="12"/>
        <end position="36"/>
    </location>
</feature>
<dbReference type="PANTHER" id="PTHR43833:SF9">
    <property type="entry name" value="POTASSIUM CHANNEL PROTEIN YUGO-RELATED"/>
    <property type="match status" value="1"/>
</dbReference>
<reference evidence="5" key="1">
    <citation type="submission" date="2020-07" db="EMBL/GenBank/DDBJ databases">
        <authorList>
            <person name="Partida-Martinez L."/>
            <person name="Huntemann M."/>
            <person name="Clum A."/>
            <person name="Wang J."/>
            <person name="Palaniappan K."/>
            <person name="Ritter S."/>
            <person name="Chen I.-M."/>
            <person name="Stamatis D."/>
            <person name="Reddy T."/>
            <person name="O'Malley R."/>
            <person name="Daum C."/>
            <person name="Shapiro N."/>
            <person name="Ivanova N."/>
            <person name="Kyrpides N."/>
            <person name="Woyke T."/>
        </authorList>
    </citation>
    <scope>NUCLEOTIDE SEQUENCE [LARGE SCALE GENOMIC DNA]</scope>
    <source>
        <strain evidence="5">AT2.8</strain>
    </source>
</reference>